<protein>
    <submittedName>
        <fullName evidence="3">Transcriptional regulator</fullName>
    </submittedName>
</protein>
<dbReference type="SUPFAM" id="SSF47413">
    <property type="entry name" value="lambda repressor-like DNA-binding domains"/>
    <property type="match status" value="1"/>
</dbReference>
<accession>A0A494XVC1</accession>
<dbReference type="SMART" id="SM00530">
    <property type="entry name" value="HTH_XRE"/>
    <property type="match status" value="1"/>
</dbReference>
<proteinExistence type="predicted"/>
<dbReference type="InterPro" id="IPR001387">
    <property type="entry name" value="Cro/C1-type_HTH"/>
</dbReference>
<dbReference type="PROSITE" id="PS50943">
    <property type="entry name" value="HTH_CROC1"/>
    <property type="match status" value="1"/>
</dbReference>
<evidence type="ECO:0000313" key="4">
    <source>
        <dbReference type="Proteomes" id="UP000270342"/>
    </source>
</evidence>
<dbReference type="GO" id="GO:0005829">
    <property type="term" value="C:cytosol"/>
    <property type="evidence" value="ECO:0007669"/>
    <property type="project" value="TreeGrafter"/>
</dbReference>
<dbReference type="Proteomes" id="UP000270342">
    <property type="component" value="Unassembled WGS sequence"/>
</dbReference>
<dbReference type="Pfam" id="PF01381">
    <property type="entry name" value="HTH_3"/>
    <property type="match status" value="1"/>
</dbReference>
<comment type="caution">
    <text evidence="3">The sequence shown here is derived from an EMBL/GenBank/DDBJ whole genome shotgun (WGS) entry which is preliminary data.</text>
</comment>
<organism evidence="3 4">
    <name type="scientific">Pararobbsia silviterrae</name>
    <dbReference type="NCBI Taxonomy" id="1792498"/>
    <lineage>
        <taxon>Bacteria</taxon>
        <taxon>Pseudomonadati</taxon>
        <taxon>Pseudomonadota</taxon>
        <taxon>Betaproteobacteria</taxon>
        <taxon>Burkholderiales</taxon>
        <taxon>Burkholderiaceae</taxon>
        <taxon>Pararobbsia</taxon>
    </lineage>
</organism>
<gene>
    <name evidence="3" type="ORF">D7S86_12855</name>
</gene>
<dbReference type="InterPro" id="IPR010982">
    <property type="entry name" value="Lambda_DNA-bd_dom_sf"/>
</dbReference>
<dbReference type="PANTHER" id="PTHR46797:SF1">
    <property type="entry name" value="METHYLPHOSPHONATE SYNTHASE"/>
    <property type="match status" value="1"/>
</dbReference>
<dbReference type="GO" id="GO:0003677">
    <property type="term" value="F:DNA binding"/>
    <property type="evidence" value="ECO:0007669"/>
    <property type="project" value="UniProtKB-KW"/>
</dbReference>
<sequence length="104" mass="11747">MPRRNAPTREEQNALRRAFYEDLERGDMTIPQALKAMRKMTGLTQAEFAAHRGVSRRVIQDIERGTGNPTVESLNSIAKLFGLQVGFVPIRRREREARSPAASP</sequence>
<dbReference type="PANTHER" id="PTHR46797">
    <property type="entry name" value="HTH-TYPE TRANSCRIPTIONAL REGULATOR"/>
    <property type="match status" value="1"/>
</dbReference>
<dbReference type="RefSeq" id="WP_121087059.1">
    <property type="nucleotide sequence ID" value="NZ_RBZU01000005.1"/>
</dbReference>
<dbReference type="GO" id="GO:0003700">
    <property type="term" value="F:DNA-binding transcription factor activity"/>
    <property type="evidence" value="ECO:0007669"/>
    <property type="project" value="TreeGrafter"/>
</dbReference>
<dbReference type="OrthoDB" id="9792093at2"/>
<evidence type="ECO:0000256" key="1">
    <source>
        <dbReference type="ARBA" id="ARBA00023125"/>
    </source>
</evidence>
<dbReference type="CDD" id="cd00093">
    <property type="entry name" value="HTH_XRE"/>
    <property type="match status" value="1"/>
</dbReference>
<dbReference type="EMBL" id="RBZU01000005">
    <property type="protein sequence ID" value="RKP54563.1"/>
    <property type="molecule type" value="Genomic_DNA"/>
</dbReference>
<keyword evidence="1" id="KW-0238">DNA-binding</keyword>
<keyword evidence="4" id="KW-1185">Reference proteome</keyword>
<reference evidence="3 4" key="1">
    <citation type="submission" date="2018-10" db="EMBL/GenBank/DDBJ databases">
        <title>Robbsia sp. DHC34, isolated from soil.</title>
        <authorList>
            <person name="Gao Z.-H."/>
            <person name="Qiu L.-H."/>
        </authorList>
    </citation>
    <scope>NUCLEOTIDE SEQUENCE [LARGE SCALE GENOMIC DNA]</scope>
    <source>
        <strain evidence="3 4">DHC34</strain>
    </source>
</reference>
<dbReference type="AlphaFoldDB" id="A0A494XVC1"/>
<evidence type="ECO:0000259" key="2">
    <source>
        <dbReference type="PROSITE" id="PS50943"/>
    </source>
</evidence>
<feature type="domain" description="HTH cro/C1-type" evidence="2">
    <location>
        <begin position="34"/>
        <end position="88"/>
    </location>
</feature>
<name>A0A494XVC1_9BURK</name>
<dbReference type="Gene3D" id="1.10.260.40">
    <property type="entry name" value="lambda repressor-like DNA-binding domains"/>
    <property type="match status" value="1"/>
</dbReference>
<evidence type="ECO:0000313" key="3">
    <source>
        <dbReference type="EMBL" id="RKP54563.1"/>
    </source>
</evidence>
<dbReference type="InterPro" id="IPR050807">
    <property type="entry name" value="TransReg_Diox_bact_type"/>
</dbReference>